<protein>
    <submittedName>
        <fullName evidence="2">DUF262 domain-containing protein</fullName>
    </submittedName>
</protein>
<dbReference type="InterPro" id="IPR004919">
    <property type="entry name" value="GmrSD_N"/>
</dbReference>
<proteinExistence type="predicted"/>
<feature type="domain" description="GmrSD restriction endonucleases N-terminal" evidence="1">
    <location>
        <begin position="7"/>
        <end position="272"/>
    </location>
</feature>
<evidence type="ECO:0000313" key="2">
    <source>
        <dbReference type="EMBL" id="TYB79176.1"/>
    </source>
</evidence>
<gene>
    <name evidence="2" type="ORF">ES674_05215</name>
</gene>
<name>A0A5D0RDW7_9FLAO</name>
<dbReference type="OrthoDB" id="3654724at2"/>
<keyword evidence="3" id="KW-1185">Reference proteome</keyword>
<dbReference type="Pfam" id="PF03235">
    <property type="entry name" value="GmrSD_N"/>
    <property type="match status" value="1"/>
</dbReference>
<dbReference type="AlphaFoldDB" id="A0A5D0RDW7"/>
<dbReference type="EMBL" id="VSKK01000001">
    <property type="protein sequence ID" value="TYB79176.1"/>
    <property type="molecule type" value="Genomic_DNA"/>
</dbReference>
<sequence length="847" mass="101240">METLASTLKNYKIEIPVIQRDYVQGREDAKAHQIREQFVKDLLDNLISDKNDLHHLDFIYGRIIDDLNTDSLKKNAESVEQLLSILRKYHTSLDVKLSGELPVVDRKELIALNKKFLPLDGQQRLTTLWLLHFVIAHQLDYMPEWMMNFTYKTRKSSRDFCATLLKHNCNLIICESYAEVIQNQPWFFYKWKNDPTVKGMLVMLDEIWKQITSITNWDDSIKSWWDALTGDNNKICFSFLPLDEHNIDDEIYIKMNARGKQLSDFEIFKNSLLEFLEECLINHPETLTKNDIAEYAHKLDTTWLDIFWGVKRKGIFDIQENYFNFFKLSILYTYIEKQNIKENDKNKGIDADVIKLYLKNTNESSKYESLSFQQMKSKSLITLESVIETFKLLEIFEDRAYIDRFIEWLQDEKFIFDETGFINHENALDSLLFSHFNESSQKIAYYDRTFYIAIISFIKRNRFNQENLEISFKRYARLCYNLVYNQNYIQSPETFGQAILSVIELSKVGNKLYENPKLLRSDTIKFKQNSIEEEILKLDLIRINASYEKEFIKFERHPYFKGQIGFVVKMSGDLEFFDIERFIDYREKLLFLFSSEMNTSDQKLFDRALLTYSNYFISQGHSRWMFCDSNTNFRLKEERWRIVFANNRDNLKKLLDRLDIANMEKSLKEIIKQYNGSSWRKYFIESPELWKACNNRTFKKTDDGYKVRLLKNENAGGTQRELRSKFFEINYKMSGKSILPFESLKYDDVTKQEEEPCAFFDNWKYKGMTYFMDIRYINREYELRFSFREQQGLRFDNYIIEILNSCGYYLSEKYIEPAYLKNIVSDADLEIHVDGLLNKFTELNNSI</sequence>
<dbReference type="RefSeq" id="WP_148402913.1">
    <property type="nucleotide sequence ID" value="NZ_VSKK01000001.1"/>
</dbReference>
<dbReference type="Proteomes" id="UP000323720">
    <property type="component" value="Unassembled WGS sequence"/>
</dbReference>
<reference evidence="2 3" key="1">
    <citation type="submission" date="2019-08" db="EMBL/GenBank/DDBJ databases">
        <title>Genomes of Antarctic Bizionia species.</title>
        <authorList>
            <person name="Bowman J.P."/>
        </authorList>
    </citation>
    <scope>NUCLEOTIDE SEQUENCE [LARGE SCALE GENOMIC DNA]</scope>
    <source>
        <strain evidence="2 3">ADA-4</strain>
    </source>
</reference>
<evidence type="ECO:0000259" key="1">
    <source>
        <dbReference type="Pfam" id="PF03235"/>
    </source>
</evidence>
<comment type="caution">
    <text evidence="2">The sequence shown here is derived from an EMBL/GenBank/DDBJ whole genome shotgun (WGS) entry which is preliminary data.</text>
</comment>
<accession>A0A5D0RDW7</accession>
<organism evidence="2 3">
    <name type="scientific">Bizionia myxarmorum</name>
    <dbReference type="NCBI Taxonomy" id="291186"/>
    <lineage>
        <taxon>Bacteria</taxon>
        <taxon>Pseudomonadati</taxon>
        <taxon>Bacteroidota</taxon>
        <taxon>Flavobacteriia</taxon>
        <taxon>Flavobacteriales</taxon>
        <taxon>Flavobacteriaceae</taxon>
        <taxon>Bizionia</taxon>
    </lineage>
</organism>
<evidence type="ECO:0000313" key="3">
    <source>
        <dbReference type="Proteomes" id="UP000323720"/>
    </source>
</evidence>